<proteinExistence type="predicted"/>
<organism evidence="1 2">
    <name type="scientific">Chryseolinea serpens</name>
    <dbReference type="NCBI Taxonomy" id="947013"/>
    <lineage>
        <taxon>Bacteria</taxon>
        <taxon>Pseudomonadati</taxon>
        <taxon>Bacteroidota</taxon>
        <taxon>Cytophagia</taxon>
        <taxon>Cytophagales</taxon>
        <taxon>Fulvivirgaceae</taxon>
        <taxon>Chryseolinea</taxon>
    </lineage>
</organism>
<sequence length="119" mass="13932">MTTVKNQEKAEVLALLKKEIDDYSYPEKRYPGIVNAIDERLAWACLNFIHAGLRVDEVREVLGEPHGVVGNDERGAVSWFYPCLEKTGMAPQRETDWYQCFNFREGVLLHFEKRRMHLF</sequence>
<reference evidence="1 2" key="1">
    <citation type="submission" date="2016-11" db="EMBL/GenBank/DDBJ databases">
        <authorList>
            <person name="Jaros S."/>
            <person name="Januszkiewicz K."/>
            <person name="Wedrychowicz H."/>
        </authorList>
    </citation>
    <scope>NUCLEOTIDE SEQUENCE [LARGE SCALE GENOMIC DNA]</scope>
    <source>
        <strain evidence="1 2">DSM 24574</strain>
    </source>
</reference>
<keyword evidence="2" id="KW-1185">Reference proteome</keyword>
<evidence type="ECO:0000313" key="1">
    <source>
        <dbReference type="EMBL" id="SHH64616.1"/>
    </source>
</evidence>
<dbReference type="AlphaFoldDB" id="A0A1M5UNZ0"/>
<dbReference type="RefSeq" id="WP_073139159.1">
    <property type="nucleotide sequence ID" value="NZ_FQWQ01000003.1"/>
</dbReference>
<gene>
    <name evidence="1" type="ORF">SAMN04488109_4805</name>
</gene>
<name>A0A1M5UNZ0_9BACT</name>
<dbReference type="Proteomes" id="UP000184212">
    <property type="component" value="Unassembled WGS sequence"/>
</dbReference>
<dbReference type="STRING" id="947013.SAMN04488109_4805"/>
<protein>
    <submittedName>
        <fullName evidence="1">Uncharacterized protein</fullName>
    </submittedName>
</protein>
<dbReference type="EMBL" id="FQWQ01000003">
    <property type="protein sequence ID" value="SHH64616.1"/>
    <property type="molecule type" value="Genomic_DNA"/>
</dbReference>
<accession>A0A1M5UNZ0</accession>
<evidence type="ECO:0000313" key="2">
    <source>
        <dbReference type="Proteomes" id="UP000184212"/>
    </source>
</evidence>